<keyword evidence="2" id="KW-1185">Reference proteome</keyword>
<dbReference type="AlphaFoldDB" id="A0A0B1P8J7"/>
<reference evidence="1 2" key="1">
    <citation type="journal article" date="2014" name="BMC Genomics">
        <title>Adaptive genomic structural variation in the grape powdery mildew pathogen, Erysiphe necator.</title>
        <authorList>
            <person name="Jones L."/>
            <person name="Riaz S."/>
            <person name="Morales-Cruz A."/>
            <person name="Amrine K.C."/>
            <person name="McGuire B."/>
            <person name="Gubler W.D."/>
            <person name="Walker M.A."/>
            <person name="Cantu D."/>
        </authorList>
    </citation>
    <scope>NUCLEOTIDE SEQUENCE [LARGE SCALE GENOMIC DNA]</scope>
    <source>
        <strain evidence="2">c</strain>
    </source>
</reference>
<dbReference type="EMBL" id="JNVN01000571">
    <property type="protein sequence ID" value="KHJ35022.1"/>
    <property type="molecule type" value="Genomic_DNA"/>
</dbReference>
<organism evidence="1 2">
    <name type="scientific">Uncinula necator</name>
    <name type="common">Grape powdery mildew</name>
    <dbReference type="NCBI Taxonomy" id="52586"/>
    <lineage>
        <taxon>Eukaryota</taxon>
        <taxon>Fungi</taxon>
        <taxon>Dikarya</taxon>
        <taxon>Ascomycota</taxon>
        <taxon>Pezizomycotina</taxon>
        <taxon>Leotiomycetes</taxon>
        <taxon>Erysiphales</taxon>
        <taxon>Erysiphaceae</taxon>
        <taxon>Erysiphe</taxon>
    </lineage>
</organism>
<dbReference type="Proteomes" id="UP000030854">
    <property type="component" value="Unassembled WGS sequence"/>
</dbReference>
<dbReference type="PANTHER" id="PTHR33481:SF1">
    <property type="entry name" value="ENDONUCLEASE_EXONUCLEASE_PHOSPHATASE DOMAIN-CONTAINING PROTEIN-RELATED"/>
    <property type="match status" value="1"/>
</dbReference>
<gene>
    <name evidence="1" type="ORF">EV44_g3932</name>
</gene>
<protein>
    <recommendedName>
        <fullName evidence="3">RNase H type-1 domain-containing protein</fullName>
    </recommendedName>
</protein>
<sequence length="225" mass="25101">MKGNQIISNRVGIHINELEKVHRAVARAILPVYRTTSTAVLYRESGLGPAELTLDSLSRRAALRTYRLGSRHPLYQKRHKLALGPAKTRLARALETIPPSEEIDPLSNPPWENYNIRENILMTGLDFSGPPNMRASTFNEFLNKLPRSYKLIYSDGSKNSNGNLGAGFIIVKMNTKLCVGAHPVGRHNEIQDAEAQAALHCTEFELLYHFQQAALPIIYGLSLTT</sequence>
<dbReference type="PANTHER" id="PTHR33481">
    <property type="entry name" value="REVERSE TRANSCRIPTASE"/>
    <property type="match status" value="1"/>
</dbReference>
<dbReference type="HOGENOM" id="CLU_107277_0_0_1"/>
<comment type="caution">
    <text evidence="1">The sequence shown here is derived from an EMBL/GenBank/DDBJ whole genome shotgun (WGS) entry which is preliminary data.</text>
</comment>
<accession>A0A0B1P8J7</accession>
<evidence type="ECO:0000313" key="2">
    <source>
        <dbReference type="Proteomes" id="UP000030854"/>
    </source>
</evidence>
<proteinExistence type="predicted"/>
<name>A0A0B1P8J7_UNCNE</name>
<evidence type="ECO:0008006" key="3">
    <source>
        <dbReference type="Google" id="ProtNLM"/>
    </source>
</evidence>
<evidence type="ECO:0000313" key="1">
    <source>
        <dbReference type="EMBL" id="KHJ35022.1"/>
    </source>
</evidence>